<gene>
    <name evidence="2" type="ORF">E3T55_11815</name>
</gene>
<dbReference type="EMBL" id="SOHE01000052">
    <property type="protein sequence ID" value="TFD49112.1"/>
    <property type="molecule type" value="Genomic_DNA"/>
</dbReference>
<organism evidence="2 3">
    <name type="scientific">Cryobacterium frigoriphilum</name>
    <dbReference type="NCBI Taxonomy" id="1259150"/>
    <lineage>
        <taxon>Bacteria</taxon>
        <taxon>Bacillati</taxon>
        <taxon>Actinomycetota</taxon>
        <taxon>Actinomycetes</taxon>
        <taxon>Micrococcales</taxon>
        <taxon>Microbacteriaceae</taxon>
        <taxon>Cryobacterium</taxon>
    </lineage>
</organism>
<reference evidence="2 3" key="1">
    <citation type="submission" date="2019-03" db="EMBL/GenBank/DDBJ databases">
        <title>Genomics of glacier-inhabiting Cryobacterium strains.</title>
        <authorList>
            <person name="Liu Q."/>
            <person name="Xin Y.-H."/>
        </authorList>
    </citation>
    <scope>NUCLEOTIDE SEQUENCE [LARGE SCALE GENOMIC DNA]</scope>
    <source>
        <strain evidence="2 3">Hh14</strain>
    </source>
</reference>
<protein>
    <recommendedName>
        <fullName evidence="4">Camelysin metallo-endopeptidase</fullName>
    </recommendedName>
</protein>
<dbReference type="AlphaFoldDB" id="A0A4R8ZYR6"/>
<feature type="signal peptide" evidence="1">
    <location>
        <begin position="1"/>
        <end position="33"/>
    </location>
</feature>
<sequence length="217" mass="22145">MTIAPTSLLKRLPVRAMLASGAALGLGTILTFAAFSDDGAVTAEFSTGNVDIAFDGGAQGTPTPYASNLKMSDAKIGDVVYRQLIVNNQGSLDFSYGATQDVALSLTPDSAKLAGALDISVVKVTTVDTCAAADFTTAAPTPIRVSTVKSLTLPVSPILAGTKSKGSYPTKDIFCFRLALIGATSGGSVTANNALDSALMNETVGVKFDFVATQLPA</sequence>
<dbReference type="Pfam" id="PF12389">
    <property type="entry name" value="Peptidase_M73"/>
    <property type="match status" value="1"/>
</dbReference>
<feature type="chain" id="PRO_5020190398" description="Camelysin metallo-endopeptidase" evidence="1">
    <location>
        <begin position="34"/>
        <end position="217"/>
    </location>
</feature>
<dbReference type="Proteomes" id="UP000297447">
    <property type="component" value="Unassembled WGS sequence"/>
</dbReference>
<proteinExistence type="predicted"/>
<evidence type="ECO:0000313" key="3">
    <source>
        <dbReference type="Proteomes" id="UP000297447"/>
    </source>
</evidence>
<keyword evidence="3" id="KW-1185">Reference proteome</keyword>
<dbReference type="InterPro" id="IPR022121">
    <property type="entry name" value="Peptidase_M73_camelysin"/>
</dbReference>
<comment type="caution">
    <text evidence="2">The sequence shown here is derived from an EMBL/GenBank/DDBJ whole genome shotgun (WGS) entry which is preliminary data.</text>
</comment>
<evidence type="ECO:0000256" key="1">
    <source>
        <dbReference type="SAM" id="SignalP"/>
    </source>
</evidence>
<dbReference type="OrthoDB" id="4470249at2"/>
<name>A0A4R8ZYR6_9MICO</name>
<keyword evidence="1" id="KW-0732">Signal</keyword>
<evidence type="ECO:0000313" key="2">
    <source>
        <dbReference type="EMBL" id="TFD49112.1"/>
    </source>
</evidence>
<dbReference type="RefSeq" id="WP_134519777.1">
    <property type="nucleotide sequence ID" value="NZ_SOHE01000052.1"/>
</dbReference>
<accession>A0A4R8ZYR6</accession>
<evidence type="ECO:0008006" key="4">
    <source>
        <dbReference type="Google" id="ProtNLM"/>
    </source>
</evidence>